<evidence type="ECO:0000313" key="2">
    <source>
        <dbReference type="EMBL" id="MEQ2285990.1"/>
    </source>
</evidence>
<accession>A0ABV0XWY8</accession>
<protein>
    <submittedName>
        <fullName evidence="2">Uncharacterized protein</fullName>
    </submittedName>
</protein>
<evidence type="ECO:0000256" key="1">
    <source>
        <dbReference type="SAM" id="MobiDB-lite"/>
    </source>
</evidence>
<sequence>MKFEESSVNKGLASSKPPEQWLGGPFCPLTTLHVNCRNAVSVVLPWETAALGVVLETLETVRFCRSQREQSSNACTLISPFMSEFTGYTDSDSFTYLVHMINDRMTLSDPV</sequence>
<reference evidence="2 3" key="1">
    <citation type="submission" date="2021-06" db="EMBL/GenBank/DDBJ databases">
        <authorList>
            <person name="Palmer J.M."/>
        </authorList>
    </citation>
    <scope>NUCLEOTIDE SEQUENCE [LARGE SCALE GENOMIC DNA]</scope>
    <source>
        <strain evidence="2 3">AS_MEX2019</strain>
        <tissue evidence="2">Muscle</tissue>
    </source>
</reference>
<organism evidence="2 3">
    <name type="scientific">Ameca splendens</name>
    <dbReference type="NCBI Taxonomy" id="208324"/>
    <lineage>
        <taxon>Eukaryota</taxon>
        <taxon>Metazoa</taxon>
        <taxon>Chordata</taxon>
        <taxon>Craniata</taxon>
        <taxon>Vertebrata</taxon>
        <taxon>Euteleostomi</taxon>
        <taxon>Actinopterygii</taxon>
        <taxon>Neopterygii</taxon>
        <taxon>Teleostei</taxon>
        <taxon>Neoteleostei</taxon>
        <taxon>Acanthomorphata</taxon>
        <taxon>Ovalentaria</taxon>
        <taxon>Atherinomorphae</taxon>
        <taxon>Cyprinodontiformes</taxon>
        <taxon>Goodeidae</taxon>
        <taxon>Ameca</taxon>
    </lineage>
</organism>
<name>A0ABV0XWY8_9TELE</name>
<keyword evidence="3" id="KW-1185">Reference proteome</keyword>
<gene>
    <name evidence="2" type="ORF">AMECASPLE_037611</name>
</gene>
<dbReference type="Proteomes" id="UP001469553">
    <property type="component" value="Unassembled WGS sequence"/>
</dbReference>
<dbReference type="EMBL" id="JAHRIP010015856">
    <property type="protein sequence ID" value="MEQ2285990.1"/>
    <property type="molecule type" value="Genomic_DNA"/>
</dbReference>
<evidence type="ECO:0000313" key="3">
    <source>
        <dbReference type="Proteomes" id="UP001469553"/>
    </source>
</evidence>
<proteinExistence type="predicted"/>
<comment type="caution">
    <text evidence="2">The sequence shown here is derived from an EMBL/GenBank/DDBJ whole genome shotgun (WGS) entry which is preliminary data.</text>
</comment>
<feature type="region of interest" description="Disordered" evidence="1">
    <location>
        <begin position="1"/>
        <end position="20"/>
    </location>
</feature>